<dbReference type="PRINTS" id="PR01997">
    <property type="entry name" value="MTP2FAMILY"/>
</dbReference>
<dbReference type="AlphaFoldDB" id="A0A921K0A0"/>
<comment type="caution">
    <text evidence="1">The sequence shown here is derived from an EMBL/GenBank/DDBJ whole genome shotgun (WGS) entry which is preliminary data.</text>
</comment>
<sequence>MAEVTPVYGRDRILMFRRYDQRTQEGAAKLALQTQHSWKFEAKSDSTETKDGNINSPATAVATLDIEAIASNDPVNKMLEQAVKDGAKLEVWDINLAAPQEDGNKFEARYGQGYMQDWETPAEVGKLTELKTTMNIDQLPQDGFATLTTEQQNEIQYAFQDTVKATDGGEEAGK</sequence>
<dbReference type="InterPro" id="IPR022345">
    <property type="entry name" value="Phage_69_Orf23_MTP"/>
</dbReference>
<dbReference type="Pfam" id="PF06199">
    <property type="entry name" value="Phage_tail_2"/>
    <property type="match status" value="1"/>
</dbReference>
<dbReference type="NCBIfam" id="TIGR02126">
    <property type="entry name" value="phgtail_TP901_1"/>
    <property type="match status" value="1"/>
</dbReference>
<gene>
    <name evidence="1" type="ORF">K8V00_01755</name>
</gene>
<accession>A0A921K0A0</accession>
<dbReference type="EMBL" id="DYXG01000018">
    <property type="protein sequence ID" value="HJE96321.1"/>
    <property type="molecule type" value="Genomic_DNA"/>
</dbReference>
<reference evidence="1" key="2">
    <citation type="submission" date="2021-09" db="EMBL/GenBank/DDBJ databases">
        <authorList>
            <person name="Gilroy R."/>
        </authorList>
    </citation>
    <scope>NUCLEOTIDE SEQUENCE</scope>
    <source>
        <strain evidence="1">CHK174-6876</strain>
    </source>
</reference>
<proteinExistence type="predicted"/>
<dbReference type="InterPro" id="IPR011855">
    <property type="entry name" value="Phgtail_TP901_1"/>
</dbReference>
<protein>
    <submittedName>
        <fullName evidence="1">Phage major tail protein, TP901-1 family</fullName>
    </submittedName>
</protein>
<name>A0A921K0A0_9LACO</name>
<evidence type="ECO:0000313" key="1">
    <source>
        <dbReference type="EMBL" id="HJE96321.1"/>
    </source>
</evidence>
<evidence type="ECO:0000313" key="2">
    <source>
        <dbReference type="Proteomes" id="UP000707535"/>
    </source>
</evidence>
<dbReference type="Proteomes" id="UP000707535">
    <property type="component" value="Unassembled WGS sequence"/>
</dbReference>
<reference evidence="1" key="1">
    <citation type="journal article" date="2021" name="PeerJ">
        <title>Extensive microbial diversity within the chicken gut microbiome revealed by metagenomics and culture.</title>
        <authorList>
            <person name="Gilroy R."/>
            <person name="Ravi A."/>
            <person name="Getino M."/>
            <person name="Pursley I."/>
            <person name="Horton D.L."/>
            <person name="Alikhan N.F."/>
            <person name="Baker D."/>
            <person name="Gharbi K."/>
            <person name="Hall N."/>
            <person name="Watson M."/>
            <person name="Adriaenssens E.M."/>
            <person name="Foster-Nyarko E."/>
            <person name="Jarju S."/>
            <person name="Secka A."/>
            <person name="Antonio M."/>
            <person name="Oren A."/>
            <person name="Chaudhuri R.R."/>
            <person name="La Ragione R."/>
            <person name="Hildebrand F."/>
            <person name="Pallen M.J."/>
        </authorList>
    </citation>
    <scope>NUCLEOTIDE SEQUENCE</scope>
    <source>
        <strain evidence="1">CHK174-6876</strain>
    </source>
</reference>
<organism evidence="1 2">
    <name type="scientific">Ligilactobacillus acidipiscis</name>
    <dbReference type="NCBI Taxonomy" id="89059"/>
    <lineage>
        <taxon>Bacteria</taxon>
        <taxon>Bacillati</taxon>
        <taxon>Bacillota</taxon>
        <taxon>Bacilli</taxon>
        <taxon>Lactobacillales</taxon>
        <taxon>Lactobacillaceae</taxon>
        <taxon>Ligilactobacillus</taxon>
    </lineage>
</organism>